<dbReference type="InterPro" id="IPR036566">
    <property type="entry name" value="PYNP-like_C_sf"/>
</dbReference>
<dbReference type="PATRIC" id="fig|84531.8.peg.2910"/>
<evidence type="ECO:0000313" key="7">
    <source>
        <dbReference type="Proteomes" id="UP000060787"/>
    </source>
</evidence>
<dbReference type="EC" id="2.4.2.4" evidence="4"/>
<sequence>MRRAGIDTYRQPVLYLHRDCTVSRAEGFAALTRVSVKCAGQEVVAVLNIVTGDWLGKDEAALSDAAWQMLAPEPGAIAILAHAEPPRAASVLRAKVFGTRLNEAQFEAVLRDALAARLSDIELAAFVTVCAGDRLDLDESVALTRAMISVGDRIDWGSGPVLDKHCVGGLPGNRTTPIVVSIVAALGHRIPKTSSRAITSPAGTADVMATMTDVDLDIGALRNVVDREGGCMASGGRMRLSPADDILIQIERPLDLDGDGQMVASILSKKAAAGSTHVLIDIPVGATAKVRTMAAADAIARRLVFVGEAVGLRIGVHISDGRQPVGRGIGPALEAHDVLEVLRNSPQAPRDLRERALDVAGAVLELLPAIAPGSGRIQAEGALASGAAMRKFIAICMAQGGFREPGRARFVEPFVAPADGQLGCINNRQLARIAKLAGAPRNPTAGVVCTLREGDSIRRGMPLFLVHAGSKGELAYALDYARAHPDTLSLRESRS</sequence>
<reference evidence="6 7" key="1">
    <citation type="journal article" date="2015" name="BMC Genomics">
        <title>Comparative genomics and metabolic profiling of the genus Lysobacter.</title>
        <authorList>
            <person name="de Bruijn I."/>
            <person name="Cheng X."/>
            <person name="de Jager V."/>
            <person name="Exposito R.G."/>
            <person name="Watrous J."/>
            <person name="Patel N."/>
            <person name="Postma J."/>
            <person name="Dorrestein P.C."/>
            <person name="Kobayashi D."/>
            <person name="Raaijmakers J.M."/>
        </authorList>
    </citation>
    <scope>NUCLEOTIDE SEQUENCE [LARGE SCALE GENOMIC DNA]</scope>
    <source>
        <strain evidence="6 7">76</strain>
    </source>
</reference>
<dbReference type="NCBIfam" id="NF003338">
    <property type="entry name" value="PRK04350.1"/>
    <property type="match status" value="1"/>
</dbReference>
<dbReference type="GO" id="GO:0009032">
    <property type="term" value="F:thymidine phosphorylase activity"/>
    <property type="evidence" value="ECO:0007669"/>
    <property type="project" value="UniProtKB-UniRule"/>
</dbReference>
<organism evidence="6 7">
    <name type="scientific">Lysobacter antibioticus</name>
    <dbReference type="NCBI Taxonomy" id="84531"/>
    <lineage>
        <taxon>Bacteria</taxon>
        <taxon>Pseudomonadati</taxon>
        <taxon>Pseudomonadota</taxon>
        <taxon>Gammaproteobacteria</taxon>
        <taxon>Lysobacterales</taxon>
        <taxon>Lysobacteraceae</taxon>
        <taxon>Lysobacter</taxon>
    </lineage>
</organism>
<evidence type="ECO:0000256" key="2">
    <source>
        <dbReference type="ARBA" id="ARBA00022679"/>
    </source>
</evidence>
<keyword evidence="7" id="KW-1185">Reference proteome</keyword>
<dbReference type="GO" id="GO:0006206">
    <property type="term" value="P:pyrimidine nucleobase metabolic process"/>
    <property type="evidence" value="ECO:0007669"/>
    <property type="project" value="InterPro"/>
</dbReference>
<name>A0A0S2FBZ3_LYSAN</name>
<dbReference type="SUPFAM" id="SSF52418">
    <property type="entry name" value="Nucleoside phosphorylase/phosphoribosyltransferase catalytic domain"/>
    <property type="match status" value="1"/>
</dbReference>
<dbReference type="GO" id="GO:0004645">
    <property type="term" value="F:1,4-alpha-oligoglucan phosphorylase activity"/>
    <property type="evidence" value="ECO:0007669"/>
    <property type="project" value="InterPro"/>
</dbReference>
<dbReference type="NCBIfam" id="TIGR02645">
    <property type="entry name" value="ARCH_P_rylase"/>
    <property type="match status" value="1"/>
</dbReference>
<dbReference type="STRING" id="84531.LA76x_2898"/>
<comment type="catalytic activity">
    <reaction evidence="3 4">
        <text>thymidine + phosphate = 2-deoxy-alpha-D-ribose 1-phosphate + thymine</text>
        <dbReference type="Rhea" id="RHEA:16037"/>
        <dbReference type="ChEBI" id="CHEBI:17748"/>
        <dbReference type="ChEBI" id="CHEBI:17821"/>
        <dbReference type="ChEBI" id="CHEBI:43474"/>
        <dbReference type="ChEBI" id="CHEBI:57259"/>
        <dbReference type="EC" id="2.4.2.4"/>
    </reaction>
</comment>
<dbReference type="GO" id="GO:0005829">
    <property type="term" value="C:cytosol"/>
    <property type="evidence" value="ECO:0007669"/>
    <property type="project" value="TreeGrafter"/>
</dbReference>
<keyword evidence="1 4" id="KW-0328">Glycosyltransferase</keyword>
<evidence type="ECO:0000256" key="4">
    <source>
        <dbReference type="HAMAP-Rule" id="MF_00703"/>
    </source>
</evidence>
<dbReference type="InterPro" id="IPR028579">
    <property type="entry name" value="Thym_Pase_Put"/>
</dbReference>
<comment type="similarity">
    <text evidence="4">Belongs to the thymidine/pyrimidine-nucleoside phosphorylase family. Type 2 subfamily.</text>
</comment>
<feature type="domain" description="Pyrimidine nucleoside phosphorylase C-terminal" evidence="5">
    <location>
        <begin position="421"/>
        <end position="488"/>
    </location>
</feature>
<dbReference type="KEGG" id="lab:LA76x_2898"/>
<dbReference type="InterPro" id="IPR017459">
    <property type="entry name" value="Glycosyl_Trfase_fam3_N_dom"/>
</dbReference>
<accession>A0A0S2FBZ3</accession>
<evidence type="ECO:0000256" key="3">
    <source>
        <dbReference type="ARBA" id="ARBA00048550"/>
    </source>
</evidence>
<dbReference type="PANTHER" id="PTHR10515:SF0">
    <property type="entry name" value="THYMIDINE PHOSPHORYLASE"/>
    <property type="match status" value="1"/>
</dbReference>
<dbReference type="HAMAP" id="MF_00703">
    <property type="entry name" value="Thymid_phosp_2"/>
    <property type="match status" value="1"/>
</dbReference>
<dbReference type="InterPro" id="IPR035902">
    <property type="entry name" value="Nuc_phospho_transferase"/>
</dbReference>
<evidence type="ECO:0000259" key="5">
    <source>
        <dbReference type="SMART" id="SM00941"/>
    </source>
</evidence>
<keyword evidence="2 4" id="KW-0808">Transferase</keyword>
<dbReference type="PANTHER" id="PTHR10515">
    <property type="entry name" value="THYMIDINE PHOSPHORYLASE"/>
    <property type="match status" value="1"/>
</dbReference>
<proteinExistence type="inferred from homology"/>
<dbReference type="InterPro" id="IPR013102">
    <property type="entry name" value="PYNP_C"/>
</dbReference>
<dbReference type="InterPro" id="IPR013466">
    <property type="entry name" value="Thymidine/AMP_Pase"/>
</dbReference>
<dbReference type="InterPro" id="IPR000312">
    <property type="entry name" value="Glycosyl_Trfase_fam3"/>
</dbReference>
<dbReference type="Proteomes" id="UP000060787">
    <property type="component" value="Chromosome"/>
</dbReference>
<dbReference type="Gene3D" id="3.90.1170.30">
    <property type="entry name" value="Pyrimidine nucleoside phosphorylase-like, C-terminal domain"/>
    <property type="match status" value="1"/>
</dbReference>
<dbReference type="InterPro" id="IPR000053">
    <property type="entry name" value="Thymidine/pyrmidine_PPase"/>
</dbReference>
<dbReference type="EMBL" id="CP011129">
    <property type="protein sequence ID" value="ALN81028.1"/>
    <property type="molecule type" value="Genomic_DNA"/>
</dbReference>
<evidence type="ECO:0000256" key="1">
    <source>
        <dbReference type="ARBA" id="ARBA00022676"/>
    </source>
</evidence>
<dbReference type="AlphaFoldDB" id="A0A0S2FBZ3"/>
<protein>
    <recommendedName>
        <fullName evidence="4">Putative thymidine phosphorylase</fullName>
        <ecNumber evidence="4">2.4.2.4</ecNumber>
    </recommendedName>
    <alternativeName>
        <fullName evidence="4">TdRPase</fullName>
    </alternativeName>
</protein>
<dbReference type="SUPFAM" id="SSF54680">
    <property type="entry name" value="Pyrimidine nucleoside phosphorylase C-terminal domain"/>
    <property type="match status" value="1"/>
</dbReference>
<dbReference type="SMART" id="SM00941">
    <property type="entry name" value="PYNP_C"/>
    <property type="match status" value="1"/>
</dbReference>
<dbReference type="GO" id="GO:0006213">
    <property type="term" value="P:pyrimidine nucleoside metabolic process"/>
    <property type="evidence" value="ECO:0007669"/>
    <property type="project" value="InterPro"/>
</dbReference>
<dbReference type="SUPFAM" id="SSF47648">
    <property type="entry name" value="Nucleoside phosphorylase/phosphoribosyltransferase N-terminal domain"/>
    <property type="match status" value="1"/>
</dbReference>
<dbReference type="Pfam" id="PF02885">
    <property type="entry name" value="Glycos_trans_3N"/>
    <property type="match status" value="1"/>
</dbReference>
<dbReference type="Gene3D" id="1.20.970.50">
    <property type="match status" value="1"/>
</dbReference>
<dbReference type="Pfam" id="PF00591">
    <property type="entry name" value="Glycos_transf_3"/>
    <property type="match status" value="1"/>
</dbReference>
<gene>
    <name evidence="6" type="ORF">LA76x_2898</name>
</gene>
<evidence type="ECO:0000313" key="6">
    <source>
        <dbReference type="EMBL" id="ALN81028.1"/>
    </source>
</evidence>
<dbReference type="Gene3D" id="3.40.1030.10">
    <property type="entry name" value="Nucleoside phosphorylase/phosphoribosyltransferase catalytic domain"/>
    <property type="match status" value="1"/>
</dbReference>
<dbReference type="InterPro" id="IPR036320">
    <property type="entry name" value="Glycosyl_Trfase_fam3_N_dom_sf"/>
</dbReference>